<dbReference type="Proteomes" id="UP001605036">
    <property type="component" value="Unassembled WGS sequence"/>
</dbReference>
<evidence type="ECO:0000256" key="5">
    <source>
        <dbReference type="ARBA" id="ARBA00024341"/>
    </source>
</evidence>
<dbReference type="Pfam" id="PF00612">
    <property type="entry name" value="IQ"/>
    <property type="match status" value="1"/>
</dbReference>
<feature type="compositionally biased region" description="Polar residues" evidence="7">
    <location>
        <begin position="549"/>
        <end position="562"/>
    </location>
</feature>
<name>A0ABD1XP36_9MARC</name>
<dbReference type="GO" id="GO:0005516">
    <property type="term" value="F:calmodulin binding"/>
    <property type="evidence" value="ECO:0007669"/>
    <property type="project" value="UniProtKB-KW"/>
</dbReference>
<dbReference type="SMART" id="SM00015">
    <property type="entry name" value="IQ"/>
    <property type="match status" value="2"/>
</dbReference>
<dbReference type="InterPro" id="IPR025064">
    <property type="entry name" value="DUF4005"/>
</dbReference>
<feature type="compositionally biased region" description="Low complexity" evidence="7">
    <location>
        <begin position="244"/>
        <end position="254"/>
    </location>
</feature>
<sequence length="695" mass="77544">MGKKGNWLSAVKKAFRSPSKDTEKNSATAAPQQEQQQQQKETENKELVVVNGDYKTPPKEKRRWSFGKQSSRVHSPGGRGKEYQTLNEKFAALSDEQQKQRAIAVAVATSAAADAAVAAAHAAAEVVRLTSGAATAGAKHYYFNSDESREDWAAIRIQTAFRGYLARRALRALRGLVRLQALVRGHTVRRQANTTLRCMQALVRVQARVRARRMSEDDQAVQRQICERRQDPATSDNNSIHFTSANHHNSSNSNITKPRRSVSDSMYASETNGWNDSVRTKEELQQKEQSKQEAALKRERALSYAFSHQQWRENPKENSQFFVDYESDNPQVGWSWLERWMAARPWENQLNDPKDPTEEASCHSTDAESTKIVEIDNAKNNIHNRSSSRQLQQQLPRAESVPMSGPILGGAGHHQRHRSEVFSVGTFSGPLTDRNSLHLHHREYDIPSTPVQKNMHQSSLLPPPLSGSGKSYIMSKTSMVSYQSGSPRRGVAPRRDAEDFSVASTTNRSTASLISAPRFGTRYSVAGSFRDDESLASSPAVPSYMQITQSARAKVRSSSTPKQRPGTPEKGLTSAKKRLSFPISENSVNHPPGAVARTQKSAVRSPSLKSVSGPINHVNRLTIPQSGEYRFVDPALSVNGSFVESRKSYSFQSNNMTSFLLNFTISSDPKNRRVMYPEVNLRFSEVNLNFSFLLL</sequence>
<keyword evidence="10" id="KW-1185">Reference proteome</keyword>
<proteinExistence type="inferred from homology"/>
<evidence type="ECO:0000256" key="7">
    <source>
        <dbReference type="SAM" id="MobiDB-lite"/>
    </source>
</evidence>
<dbReference type="FunFam" id="1.20.5.190:FF:000062">
    <property type="entry name" value="IQ-domain 11"/>
    <property type="match status" value="1"/>
</dbReference>
<dbReference type="EMBL" id="JBHFFA010000008">
    <property type="protein sequence ID" value="KAL2610712.1"/>
    <property type="molecule type" value="Genomic_DNA"/>
</dbReference>
<protein>
    <recommendedName>
        <fullName evidence="8">DUF4005 domain-containing protein</fullName>
    </recommendedName>
</protein>
<dbReference type="GO" id="GO:0005737">
    <property type="term" value="C:cytoplasm"/>
    <property type="evidence" value="ECO:0007669"/>
    <property type="project" value="UniProtKB-SubCell"/>
</dbReference>
<feature type="compositionally biased region" description="Polar residues" evidence="7">
    <location>
        <begin position="232"/>
        <end position="243"/>
    </location>
</feature>
<organism evidence="9 10">
    <name type="scientific">Riccia fluitans</name>
    <dbReference type="NCBI Taxonomy" id="41844"/>
    <lineage>
        <taxon>Eukaryota</taxon>
        <taxon>Viridiplantae</taxon>
        <taxon>Streptophyta</taxon>
        <taxon>Embryophyta</taxon>
        <taxon>Marchantiophyta</taxon>
        <taxon>Marchantiopsida</taxon>
        <taxon>Marchantiidae</taxon>
        <taxon>Marchantiales</taxon>
        <taxon>Ricciaceae</taxon>
        <taxon>Riccia</taxon>
    </lineage>
</organism>
<accession>A0ABD1XP36</accession>
<keyword evidence="4" id="KW-0112">Calmodulin-binding</keyword>
<dbReference type="Pfam" id="PF13178">
    <property type="entry name" value="DUF4005"/>
    <property type="match status" value="1"/>
</dbReference>
<dbReference type="InterPro" id="IPR000048">
    <property type="entry name" value="IQ_motif_EF-hand-BS"/>
</dbReference>
<gene>
    <name evidence="9" type="ORF">R1flu_029285</name>
</gene>
<evidence type="ECO:0000256" key="6">
    <source>
        <dbReference type="ARBA" id="ARBA00024378"/>
    </source>
</evidence>
<feature type="region of interest" description="Disordered" evidence="7">
    <location>
        <begin position="348"/>
        <end position="368"/>
    </location>
</feature>
<comment type="similarity">
    <text evidence="5">Belongs to the IQD family.</text>
</comment>
<evidence type="ECO:0000256" key="3">
    <source>
        <dbReference type="ARBA" id="ARBA00022737"/>
    </source>
</evidence>
<dbReference type="AlphaFoldDB" id="A0ABD1XP36"/>
<evidence type="ECO:0000259" key="8">
    <source>
        <dbReference type="Pfam" id="PF13178"/>
    </source>
</evidence>
<feature type="region of interest" description="Disordered" evidence="7">
    <location>
        <begin position="549"/>
        <end position="610"/>
    </location>
</feature>
<evidence type="ECO:0000256" key="1">
    <source>
        <dbReference type="ARBA" id="ARBA00004496"/>
    </source>
</evidence>
<reference evidence="9 10" key="1">
    <citation type="submission" date="2024-09" db="EMBL/GenBank/DDBJ databases">
        <title>Chromosome-scale assembly of Riccia fluitans.</title>
        <authorList>
            <person name="Paukszto L."/>
            <person name="Sawicki J."/>
            <person name="Karawczyk K."/>
            <person name="Piernik-Szablinska J."/>
            <person name="Szczecinska M."/>
            <person name="Mazdziarz M."/>
        </authorList>
    </citation>
    <scope>NUCLEOTIDE SEQUENCE [LARGE SCALE GENOMIC DNA]</scope>
    <source>
        <strain evidence="9">Rf_01</strain>
        <tissue evidence="9">Aerial parts of the thallus</tissue>
    </source>
</reference>
<feature type="compositionally biased region" description="Basic and acidic residues" evidence="7">
    <location>
        <begin position="352"/>
        <end position="368"/>
    </location>
</feature>
<keyword evidence="2" id="KW-0963">Cytoplasm</keyword>
<feature type="domain" description="DUF4005" evidence="8">
    <location>
        <begin position="494"/>
        <end position="605"/>
    </location>
</feature>
<feature type="region of interest" description="Disordered" evidence="7">
    <location>
        <begin position="227"/>
        <end position="290"/>
    </location>
</feature>
<feature type="compositionally biased region" description="Polar residues" evidence="7">
    <location>
        <begin position="263"/>
        <end position="277"/>
    </location>
</feature>
<dbReference type="PANTHER" id="PTHR32295">
    <property type="entry name" value="IQ-DOMAIN 5-RELATED"/>
    <property type="match status" value="1"/>
</dbReference>
<evidence type="ECO:0000313" key="9">
    <source>
        <dbReference type="EMBL" id="KAL2610712.1"/>
    </source>
</evidence>
<feature type="region of interest" description="Disordered" evidence="7">
    <location>
        <begin position="483"/>
        <end position="503"/>
    </location>
</feature>
<keyword evidence="3" id="KW-0677">Repeat</keyword>
<feature type="compositionally biased region" description="Polar residues" evidence="7">
    <location>
        <begin position="598"/>
        <end position="610"/>
    </location>
</feature>
<evidence type="ECO:0000256" key="4">
    <source>
        <dbReference type="ARBA" id="ARBA00022860"/>
    </source>
</evidence>
<evidence type="ECO:0000256" key="2">
    <source>
        <dbReference type="ARBA" id="ARBA00022490"/>
    </source>
</evidence>
<comment type="subunit">
    <text evidence="6">Binds to multiple calmodulin (CaM) in the presence of Ca(2+) and CaM-like proteins.</text>
</comment>
<evidence type="ECO:0000313" key="10">
    <source>
        <dbReference type="Proteomes" id="UP001605036"/>
    </source>
</evidence>
<feature type="region of interest" description="Disordered" evidence="7">
    <location>
        <begin position="1"/>
        <end position="82"/>
    </location>
</feature>
<comment type="caution">
    <text evidence="9">The sequence shown here is derived from an EMBL/GenBank/DDBJ whole genome shotgun (WGS) entry which is preliminary data.</text>
</comment>
<comment type="subcellular location">
    <subcellularLocation>
        <location evidence="1">Cytoplasm</location>
    </subcellularLocation>
</comment>
<feature type="compositionally biased region" description="Basic and acidic residues" evidence="7">
    <location>
        <begin position="278"/>
        <end position="290"/>
    </location>
</feature>
<dbReference type="PROSITE" id="PS50096">
    <property type="entry name" value="IQ"/>
    <property type="match status" value="2"/>
</dbReference>
<dbReference type="PANTHER" id="PTHR32295:SF6">
    <property type="entry name" value="PROTEIN IQ-DOMAIN 18"/>
    <property type="match status" value="1"/>
</dbReference>
<dbReference type="Gene3D" id="1.20.5.190">
    <property type="match status" value="1"/>
</dbReference>